<dbReference type="Proteomes" id="UP000328092">
    <property type="component" value="Unassembled WGS sequence"/>
</dbReference>
<feature type="transmembrane region" description="Helical" evidence="1">
    <location>
        <begin position="26"/>
        <end position="47"/>
    </location>
</feature>
<accession>A0A508SU07</accession>
<dbReference type="RefSeq" id="WP_139857350.1">
    <property type="nucleotide sequence ID" value="NZ_CAADFC020000004.1"/>
</dbReference>
<keyword evidence="1" id="KW-1133">Transmembrane helix</keyword>
<sequence length="86" mass="8599">MSDYGTPPKIPPPLPPSSQPGGCGTALMLLFGVILLLPGLCAILFLVGSVTTGGADSTLVGLGVFGLMLGAIGVMLLYTAVKGRAR</sequence>
<evidence type="ECO:0000256" key="1">
    <source>
        <dbReference type="SAM" id="Phobius"/>
    </source>
</evidence>
<protein>
    <submittedName>
        <fullName evidence="2">Uncharacterized protein</fullName>
    </submittedName>
</protein>
<organism evidence="2 3">
    <name type="scientific">Bradyrhizobium ivorense</name>
    <dbReference type="NCBI Taxonomy" id="2511166"/>
    <lineage>
        <taxon>Bacteria</taxon>
        <taxon>Pseudomonadati</taxon>
        <taxon>Pseudomonadota</taxon>
        <taxon>Alphaproteobacteria</taxon>
        <taxon>Hyphomicrobiales</taxon>
        <taxon>Nitrobacteraceae</taxon>
        <taxon>Bradyrhizobium</taxon>
    </lineage>
</organism>
<keyword evidence="1" id="KW-0812">Transmembrane</keyword>
<dbReference type="AlphaFoldDB" id="A0A508SU07"/>
<keyword evidence="3" id="KW-1185">Reference proteome</keyword>
<evidence type="ECO:0000313" key="2">
    <source>
        <dbReference type="EMBL" id="VIO65490.1"/>
    </source>
</evidence>
<keyword evidence="1" id="KW-0472">Membrane</keyword>
<name>A0A508SU07_9BRAD</name>
<comment type="caution">
    <text evidence="2">The sequence shown here is derived from an EMBL/GenBank/DDBJ whole genome shotgun (WGS) entry which is preliminary data.</text>
</comment>
<feature type="transmembrane region" description="Helical" evidence="1">
    <location>
        <begin position="59"/>
        <end position="81"/>
    </location>
</feature>
<gene>
    <name evidence="2" type="ORF">CI1B_05920</name>
</gene>
<evidence type="ECO:0000313" key="3">
    <source>
        <dbReference type="Proteomes" id="UP000328092"/>
    </source>
</evidence>
<reference evidence="2" key="1">
    <citation type="submission" date="2019-02" db="EMBL/GenBank/DDBJ databases">
        <authorList>
            <person name="Pothier F.J."/>
        </authorList>
    </citation>
    <scope>NUCLEOTIDE SEQUENCE</scope>
    <source>
        <strain evidence="2">CI-1B</strain>
    </source>
</reference>
<proteinExistence type="predicted"/>
<dbReference type="EMBL" id="CAADFC020000004">
    <property type="protein sequence ID" value="VIO65490.1"/>
    <property type="molecule type" value="Genomic_DNA"/>
</dbReference>